<dbReference type="Gene3D" id="4.10.240.10">
    <property type="entry name" value="Zn(2)-C6 fungal-type DNA-binding domain"/>
    <property type="match status" value="1"/>
</dbReference>
<proteinExistence type="predicted"/>
<dbReference type="InterPro" id="IPR001138">
    <property type="entry name" value="Zn2Cys6_DnaBD"/>
</dbReference>
<sequence length="219" mass="23896">MLDTLSMCVTGVISVLRNYMVAKVLLWHFSGRRAARRGVALAGHSAWNLAGLVRARGMESDRLIHVKSVGFASPTVMPVTPRLRSACDACHQLKVRCSGYLPCDSCTESCRTCVFSPASVPSDNSSSPKSSGQSSVTDVHSISWTTSPFEYALPFPEDKWGLQEDFAAANMPRGIFHHEEMFEKEHEPTFSGASVVGQSESIRQFASQPTTLPISIELS</sequence>
<dbReference type="InParanoid" id="G9NBV4"/>
<dbReference type="PROSITE" id="PS00463">
    <property type="entry name" value="ZN2_CY6_FUNGAL_1"/>
    <property type="match status" value="1"/>
</dbReference>
<dbReference type="GO" id="GO:0008270">
    <property type="term" value="F:zinc ion binding"/>
    <property type="evidence" value="ECO:0007669"/>
    <property type="project" value="InterPro"/>
</dbReference>
<name>G9NBV4_HYPVG</name>
<dbReference type="Pfam" id="PF00172">
    <property type="entry name" value="Zn_clus"/>
    <property type="match status" value="1"/>
</dbReference>
<evidence type="ECO:0000313" key="3">
    <source>
        <dbReference type="EMBL" id="EHK16307.1"/>
    </source>
</evidence>
<dbReference type="InterPro" id="IPR036864">
    <property type="entry name" value="Zn2-C6_fun-type_DNA-bd_sf"/>
</dbReference>
<dbReference type="GeneID" id="25796639"/>
<dbReference type="RefSeq" id="XP_013950500.1">
    <property type="nucleotide sequence ID" value="XM_014095025.1"/>
</dbReference>
<protein>
    <recommendedName>
        <fullName evidence="2">Zn(2)-C6 fungal-type domain-containing protein</fullName>
    </recommendedName>
</protein>
<dbReference type="AlphaFoldDB" id="G9NBV4"/>
<dbReference type="SMART" id="SM00066">
    <property type="entry name" value="GAL4"/>
    <property type="match status" value="1"/>
</dbReference>
<dbReference type="SUPFAM" id="SSF57701">
    <property type="entry name" value="Zn2/Cys6 DNA-binding domain"/>
    <property type="match status" value="1"/>
</dbReference>
<dbReference type="PROSITE" id="PS50048">
    <property type="entry name" value="ZN2_CY6_FUNGAL_2"/>
    <property type="match status" value="1"/>
</dbReference>
<evidence type="ECO:0000259" key="2">
    <source>
        <dbReference type="PROSITE" id="PS50048"/>
    </source>
</evidence>
<accession>G9NBV4</accession>
<evidence type="ECO:0000313" key="4">
    <source>
        <dbReference type="Proteomes" id="UP000007115"/>
    </source>
</evidence>
<evidence type="ECO:0000256" key="1">
    <source>
        <dbReference type="ARBA" id="ARBA00023242"/>
    </source>
</evidence>
<reference evidence="3 4" key="1">
    <citation type="journal article" date="2011" name="Genome Biol.">
        <title>Comparative genome sequence analysis underscores mycoparasitism as the ancestral life style of Trichoderma.</title>
        <authorList>
            <person name="Kubicek C.P."/>
            <person name="Herrera-Estrella A."/>
            <person name="Seidl-Seiboth V."/>
            <person name="Martinez D.A."/>
            <person name="Druzhinina I.S."/>
            <person name="Thon M."/>
            <person name="Zeilinger S."/>
            <person name="Casas-Flores S."/>
            <person name="Horwitz B.A."/>
            <person name="Mukherjee P.K."/>
            <person name="Mukherjee M."/>
            <person name="Kredics L."/>
            <person name="Alcaraz L.D."/>
            <person name="Aerts A."/>
            <person name="Antal Z."/>
            <person name="Atanasova L."/>
            <person name="Cervantes-Badillo M.G."/>
            <person name="Challacombe J."/>
            <person name="Chertkov O."/>
            <person name="McCluskey K."/>
            <person name="Coulpier F."/>
            <person name="Deshpande N."/>
            <person name="von Doehren H."/>
            <person name="Ebbole D.J."/>
            <person name="Esquivel-Naranjo E.U."/>
            <person name="Fekete E."/>
            <person name="Flipphi M."/>
            <person name="Glaser F."/>
            <person name="Gomez-Rodriguez E.Y."/>
            <person name="Gruber S."/>
            <person name="Han C."/>
            <person name="Henrissat B."/>
            <person name="Hermosa R."/>
            <person name="Hernandez-Onate M."/>
            <person name="Karaffa L."/>
            <person name="Kosti I."/>
            <person name="Le Crom S."/>
            <person name="Lindquist E."/>
            <person name="Lucas S."/>
            <person name="Luebeck M."/>
            <person name="Luebeck P.S."/>
            <person name="Margeot A."/>
            <person name="Metz B."/>
            <person name="Misra M."/>
            <person name="Nevalainen H."/>
            <person name="Omann M."/>
            <person name="Packer N."/>
            <person name="Perrone G."/>
            <person name="Uresti-Rivera E.E."/>
            <person name="Salamov A."/>
            <person name="Schmoll M."/>
            <person name="Seiboth B."/>
            <person name="Shapiro H."/>
            <person name="Sukno S."/>
            <person name="Tamayo-Ramos J.A."/>
            <person name="Tisch D."/>
            <person name="Wiest A."/>
            <person name="Wilkinson H.H."/>
            <person name="Zhang M."/>
            <person name="Coutinho P.M."/>
            <person name="Kenerley C.M."/>
            <person name="Monte E."/>
            <person name="Baker S.E."/>
            <person name="Grigoriev I.V."/>
        </authorList>
    </citation>
    <scope>NUCLEOTIDE SEQUENCE [LARGE SCALE GENOMIC DNA]</scope>
    <source>
        <strain evidence="4">Gv29-8 / FGSC 10586</strain>
    </source>
</reference>
<keyword evidence="4" id="KW-1185">Reference proteome</keyword>
<dbReference type="GO" id="GO:0000981">
    <property type="term" value="F:DNA-binding transcription factor activity, RNA polymerase II-specific"/>
    <property type="evidence" value="ECO:0007669"/>
    <property type="project" value="InterPro"/>
</dbReference>
<comment type="caution">
    <text evidence="3">The sequence shown here is derived from an EMBL/GenBank/DDBJ whole genome shotgun (WGS) entry which is preliminary data.</text>
</comment>
<dbReference type="HOGENOM" id="CLU_1261670_0_0_1"/>
<dbReference type="VEuPathDB" id="FungiDB:TRIVIDRAFT_64887"/>
<keyword evidence="1" id="KW-0539">Nucleus</keyword>
<organism evidence="3 4">
    <name type="scientific">Hypocrea virens (strain Gv29-8 / FGSC 10586)</name>
    <name type="common">Gliocladium virens</name>
    <name type="synonym">Trichoderma virens</name>
    <dbReference type="NCBI Taxonomy" id="413071"/>
    <lineage>
        <taxon>Eukaryota</taxon>
        <taxon>Fungi</taxon>
        <taxon>Dikarya</taxon>
        <taxon>Ascomycota</taxon>
        <taxon>Pezizomycotina</taxon>
        <taxon>Sordariomycetes</taxon>
        <taxon>Hypocreomycetidae</taxon>
        <taxon>Hypocreales</taxon>
        <taxon>Hypocreaceae</taxon>
        <taxon>Trichoderma</taxon>
    </lineage>
</organism>
<dbReference type="CDD" id="cd00067">
    <property type="entry name" value="GAL4"/>
    <property type="match status" value="1"/>
</dbReference>
<feature type="domain" description="Zn(2)-C6 fungal-type" evidence="2">
    <location>
        <begin position="86"/>
        <end position="115"/>
    </location>
</feature>
<dbReference type="Proteomes" id="UP000007115">
    <property type="component" value="Unassembled WGS sequence"/>
</dbReference>
<dbReference type="eggNOG" id="ENOG502SYI8">
    <property type="taxonomic scope" value="Eukaryota"/>
</dbReference>
<dbReference type="EMBL" id="ABDF02000091">
    <property type="protein sequence ID" value="EHK16307.1"/>
    <property type="molecule type" value="Genomic_DNA"/>
</dbReference>
<dbReference type="OrthoDB" id="4938993at2759"/>
<gene>
    <name evidence="3" type="ORF">TRIVIDRAFT_64887</name>
</gene>